<proteinExistence type="predicted"/>
<keyword evidence="3 5" id="KW-0436">Ligase</keyword>
<dbReference type="KEGG" id="seri:SERIO_v1c06580"/>
<dbReference type="Proteomes" id="UP000035661">
    <property type="component" value="Chromosome"/>
</dbReference>
<accession>A0A0H3XK31</accession>
<dbReference type="SMART" id="SM00764">
    <property type="entry name" value="Citrate_ly_lig"/>
    <property type="match status" value="1"/>
</dbReference>
<dbReference type="Pfam" id="PF08218">
    <property type="entry name" value="Citrate_ly_lig"/>
    <property type="match status" value="1"/>
</dbReference>
<evidence type="ECO:0000256" key="2">
    <source>
        <dbReference type="ARBA" id="ARBA00022840"/>
    </source>
</evidence>
<evidence type="ECO:0000259" key="4">
    <source>
        <dbReference type="PROSITE" id="PS51186"/>
    </source>
</evidence>
<evidence type="ECO:0000313" key="6">
    <source>
        <dbReference type="Proteomes" id="UP000035661"/>
    </source>
</evidence>
<evidence type="ECO:0000313" key="5">
    <source>
        <dbReference type="EMBL" id="AKM54226.1"/>
    </source>
</evidence>
<dbReference type="EMBL" id="CP011856">
    <property type="protein sequence ID" value="AKM54226.1"/>
    <property type="molecule type" value="Genomic_DNA"/>
</dbReference>
<dbReference type="SUPFAM" id="SSF55729">
    <property type="entry name" value="Acyl-CoA N-acyltransferases (Nat)"/>
    <property type="match status" value="1"/>
</dbReference>
<dbReference type="GO" id="GO:0016747">
    <property type="term" value="F:acyltransferase activity, transferring groups other than amino-acyl groups"/>
    <property type="evidence" value="ECO:0007669"/>
    <property type="project" value="InterPro"/>
</dbReference>
<keyword evidence="5" id="KW-0456">Lyase</keyword>
<dbReference type="GO" id="GO:0016829">
    <property type="term" value="F:lyase activity"/>
    <property type="evidence" value="ECO:0007669"/>
    <property type="project" value="UniProtKB-KW"/>
</dbReference>
<dbReference type="Gene3D" id="3.40.630.30">
    <property type="match status" value="1"/>
</dbReference>
<comment type="catalytic activity">
    <reaction evidence="3">
        <text>holo-[citrate lyase ACP] + acetate + ATP = acetyl-[citrate lyase ACP] + AMP + diphosphate</text>
        <dbReference type="Rhea" id="RHEA:23788"/>
        <dbReference type="Rhea" id="RHEA-COMP:10158"/>
        <dbReference type="Rhea" id="RHEA-COMP:13710"/>
        <dbReference type="ChEBI" id="CHEBI:30089"/>
        <dbReference type="ChEBI" id="CHEBI:30616"/>
        <dbReference type="ChEBI" id="CHEBI:33019"/>
        <dbReference type="ChEBI" id="CHEBI:82683"/>
        <dbReference type="ChEBI" id="CHEBI:137976"/>
        <dbReference type="ChEBI" id="CHEBI:456215"/>
        <dbReference type="EC" id="6.2.1.22"/>
    </reaction>
</comment>
<dbReference type="InterPro" id="IPR016181">
    <property type="entry name" value="Acyl_CoA_acyltransferase"/>
</dbReference>
<dbReference type="InterPro" id="IPR000182">
    <property type="entry name" value="GNAT_dom"/>
</dbReference>
<dbReference type="RefSeq" id="WP_047791455.1">
    <property type="nucleotide sequence ID" value="NZ_CP011856.1"/>
</dbReference>
<protein>
    <recommendedName>
        <fullName evidence="3">[Citrate [pro-3S]-lyase] ligase</fullName>
        <ecNumber evidence="3">6.2.1.22</ecNumber>
    </recommendedName>
</protein>
<dbReference type="AlphaFoldDB" id="A0A0H3XK31"/>
<name>A0A0H3XK31_9MOLU</name>
<dbReference type="InterPro" id="IPR013166">
    <property type="entry name" value="Citrate_lyase_ligase_C"/>
</dbReference>
<keyword evidence="2 3" id="KW-0067">ATP-binding</keyword>
<dbReference type="EC" id="6.2.1.22" evidence="3"/>
<feature type="domain" description="N-acetyltransferase" evidence="4">
    <location>
        <begin position="1"/>
        <end position="141"/>
    </location>
</feature>
<dbReference type="PANTHER" id="PTHR40599">
    <property type="entry name" value="[CITRATE [PRO-3S]-LYASE] LIGASE"/>
    <property type="match status" value="1"/>
</dbReference>
<dbReference type="Pfam" id="PF13673">
    <property type="entry name" value="Acetyltransf_10"/>
    <property type="match status" value="1"/>
</dbReference>
<dbReference type="InterPro" id="IPR014729">
    <property type="entry name" value="Rossmann-like_a/b/a_fold"/>
</dbReference>
<dbReference type="PIRSF" id="PIRSF005751">
    <property type="entry name" value="Acet_citr_lig"/>
    <property type="match status" value="1"/>
</dbReference>
<dbReference type="InterPro" id="IPR005216">
    <property type="entry name" value="Citrate_lyase_ligase"/>
</dbReference>
<reference evidence="6" key="2">
    <citation type="submission" date="2015-06" db="EMBL/GenBank/DDBJ databases">
        <title>Complete genome sequence of Spiroplasma eriocheiris TDA-040725-5 (DSM 21848).</title>
        <authorList>
            <person name="Lo W.-S."/>
            <person name="Kuo C.-H."/>
        </authorList>
    </citation>
    <scope>NUCLEOTIDE SEQUENCE [LARGE SCALE GENOMIC DNA]</scope>
    <source>
        <strain evidence="6">TDA-040725-5</strain>
    </source>
</reference>
<dbReference type="PANTHER" id="PTHR40599:SF1">
    <property type="entry name" value="[CITRATE [PRO-3S]-LYASE] LIGASE"/>
    <property type="match status" value="1"/>
</dbReference>
<keyword evidence="6" id="KW-1185">Reference proteome</keyword>
<evidence type="ECO:0000256" key="3">
    <source>
        <dbReference type="PIRNR" id="PIRNR005751"/>
    </source>
</evidence>
<keyword evidence="1 3" id="KW-0547">Nucleotide-binding</keyword>
<organism evidence="5 6">
    <name type="scientific">Spiroplasma eriocheiris</name>
    <dbReference type="NCBI Taxonomy" id="315358"/>
    <lineage>
        <taxon>Bacteria</taxon>
        <taxon>Bacillati</taxon>
        <taxon>Mycoplasmatota</taxon>
        <taxon>Mollicutes</taxon>
        <taxon>Entomoplasmatales</taxon>
        <taxon>Spiroplasmataceae</taxon>
        <taxon>Spiroplasma</taxon>
    </lineage>
</organism>
<dbReference type="Gene3D" id="3.40.50.620">
    <property type="entry name" value="HUPs"/>
    <property type="match status" value="1"/>
</dbReference>
<dbReference type="NCBIfam" id="TIGR00124">
    <property type="entry name" value="cit_ly_ligase"/>
    <property type="match status" value="1"/>
</dbReference>
<sequence length="349" mass="40599">MDNIWQIHDIKLTDKLILSKVGELLKSVNLKQDIIDECAVIYDENENVIATVSRYLNTLKCLAINPNYQGNNLANKLVTYMIQKIYQQGWNEVFVFTKPDYFRVFQQLGFDIIYQNNNFAFLTNRYDLFKNYLDYLAKEKINHHHASVIVMNANPFTKGHWHLVQQASLQSDFVYIIPVKEQGSLFSYQERKKMIELGVQEFKNVKVLEGSNYLVSKNVFPAYFLPSPLAVIREQTSLDAHIFVDYIAKALQVTTRFVGDEPYSATTNEYNKMMTAVFAANHFNLVIIPRLTFNNHAISATTARKLFITGEFEQLQTIVPWSTFNFLKKLDYLSYQKMPNIKALIDKDY</sequence>
<dbReference type="STRING" id="315358.SERIO_v1c06580"/>
<comment type="function">
    <text evidence="3">Acetylation of prosthetic group (2-(5''-phosphoribosyl)-3'-dephosphocoenzyme-A) of the gamma subunit of citrate lyase.</text>
</comment>
<dbReference type="NCBIfam" id="TIGR00125">
    <property type="entry name" value="cyt_tran_rel"/>
    <property type="match status" value="1"/>
</dbReference>
<gene>
    <name evidence="5" type="primary">citC</name>
    <name evidence="5" type="ORF">SERIO_v1c06580</name>
</gene>
<dbReference type="PATRIC" id="fig|743698.3.peg.660"/>
<dbReference type="InterPro" id="IPR004821">
    <property type="entry name" value="Cyt_trans-like"/>
</dbReference>
<dbReference type="SUPFAM" id="SSF52374">
    <property type="entry name" value="Nucleotidylyl transferase"/>
    <property type="match status" value="1"/>
</dbReference>
<dbReference type="PROSITE" id="PS51186">
    <property type="entry name" value="GNAT"/>
    <property type="match status" value="1"/>
</dbReference>
<dbReference type="GO" id="GO:0008771">
    <property type="term" value="F:[citrate (pro-3S)-lyase] ligase activity"/>
    <property type="evidence" value="ECO:0007669"/>
    <property type="project" value="UniProtKB-EC"/>
</dbReference>
<reference evidence="5 6" key="1">
    <citation type="journal article" date="2015" name="Genome Biol. Evol.">
        <title>Found and Lost: The Fates of Horizontally Acquired Genes in Arthropod-Symbiotic Spiroplasma.</title>
        <authorList>
            <person name="Lo W.S."/>
            <person name="Gasparich G.E."/>
            <person name="Kuo C.H."/>
        </authorList>
    </citation>
    <scope>NUCLEOTIDE SEQUENCE [LARGE SCALE GENOMIC DNA]</scope>
    <source>
        <strain evidence="6">TDA-040725-5</strain>
    </source>
</reference>
<evidence type="ECO:0000256" key="1">
    <source>
        <dbReference type="ARBA" id="ARBA00022741"/>
    </source>
</evidence>
<dbReference type="GO" id="GO:0005524">
    <property type="term" value="F:ATP binding"/>
    <property type="evidence" value="ECO:0007669"/>
    <property type="project" value="UniProtKB-UniRule"/>
</dbReference>